<dbReference type="eggNOG" id="COG0457">
    <property type="taxonomic scope" value="Bacteria"/>
</dbReference>
<dbReference type="Proteomes" id="UP000000343">
    <property type="component" value="Chromosome"/>
</dbReference>
<evidence type="ECO:0000256" key="4">
    <source>
        <dbReference type="SAM" id="MobiDB-lite"/>
    </source>
</evidence>
<dbReference type="PaxDb" id="1198114-AciX9_1838"/>
<reference evidence="7" key="1">
    <citation type="submission" date="2011-01" db="EMBL/GenBank/DDBJ databases">
        <title>Complete sequence of chromosome of Acidobacterium sp. MP5ACTX9.</title>
        <authorList>
            <consortium name="US DOE Joint Genome Institute"/>
            <person name="Lucas S."/>
            <person name="Copeland A."/>
            <person name="Lapidus A."/>
            <person name="Cheng J.-F."/>
            <person name="Goodwin L."/>
            <person name="Pitluck S."/>
            <person name="Teshima H."/>
            <person name="Detter J.C."/>
            <person name="Han C."/>
            <person name="Tapia R."/>
            <person name="Land M."/>
            <person name="Hauser L."/>
            <person name="Kyrpides N."/>
            <person name="Ivanova N."/>
            <person name="Ovchinnikova G."/>
            <person name="Pagani I."/>
            <person name="Rawat S.R."/>
            <person name="Mannisto M."/>
            <person name="Haggblom M.M."/>
            <person name="Woyke T."/>
        </authorList>
    </citation>
    <scope>NUCLEOTIDE SEQUENCE [LARGE SCALE GENOMIC DNA]</scope>
    <source>
        <strain evidence="7">MP5ACTX9</strain>
    </source>
</reference>
<dbReference type="PROSITE" id="PS50293">
    <property type="entry name" value="TPR_REGION"/>
    <property type="match status" value="1"/>
</dbReference>
<keyword evidence="5" id="KW-0732">Signal</keyword>
<proteinExistence type="predicted"/>
<evidence type="ECO:0000313" key="6">
    <source>
        <dbReference type="EMBL" id="ADW68885.1"/>
    </source>
</evidence>
<dbReference type="InterPro" id="IPR019734">
    <property type="entry name" value="TPR_rpt"/>
</dbReference>
<protein>
    <submittedName>
        <fullName evidence="6">Tetratricopeptide TPR_1 repeat-containing protein</fullName>
    </submittedName>
</protein>
<gene>
    <name evidence="6" type="ordered locus">AciX9_1838</name>
</gene>
<evidence type="ECO:0000256" key="5">
    <source>
        <dbReference type="SAM" id="SignalP"/>
    </source>
</evidence>
<dbReference type="HOGENOM" id="CLU_695922_0_0_0"/>
<dbReference type="Pfam" id="PF13432">
    <property type="entry name" value="TPR_16"/>
    <property type="match status" value="4"/>
</dbReference>
<feature type="chain" id="PRO_5003233543" evidence="5">
    <location>
        <begin position="26"/>
        <end position="396"/>
    </location>
</feature>
<evidence type="ECO:0000256" key="2">
    <source>
        <dbReference type="ARBA" id="ARBA00022803"/>
    </source>
</evidence>
<dbReference type="KEGG" id="acm:AciX9_1838"/>
<dbReference type="RefSeq" id="WP_013580204.1">
    <property type="nucleotide sequence ID" value="NC_015064.1"/>
</dbReference>
<dbReference type="STRING" id="1198114.AciX9_1838"/>
<evidence type="ECO:0000313" key="7">
    <source>
        <dbReference type="Proteomes" id="UP000000343"/>
    </source>
</evidence>
<evidence type="ECO:0000256" key="1">
    <source>
        <dbReference type="ARBA" id="ARBA00022737"/>
    </source>
</evidence>
<dbReference type="EMBL" id="CP002480">
    <property type="protein sequence ID" value="ADW68885.1"/>
    <property type="molecule type" value="Genomic_DNA"/>
</dbReference>
<dbReference type="OrthoDB" id="112534at2"/>
<feature type="repeat" description="TPR" evidence="3">
    <location>
        <begin position="98"/>
        <end position="131"/>
    </location>
</feature>
<dbReference type="InterPro" id="IPR050498">
    <property type="entry name" value="Ycf3"/>
</dbReference>
<dbReference type="InterPro" id="IPR011990">
    <property type="entry name" value="TPR-like_helical_dom_sf"/>
</dbReference>
<organism evidence="7">
    <name type="scientific">Granulicella tundricola (strain ATCC BAA-1859 / DSM 23138 / MP5ACTX9)</name>
    <dbReference type="NCBI Taxonomy" id="1198114"/>
    <lineage>
        <taxon>Bacteria</taxon>
        <taxon>Pseudomonadati</taxon>
        <taxon>Acidobacteriota</taxon>
        <taxon>Terriglobia</taxon>
        <taxon>Terriglobales</taxon>
        <taxon>Acidobacteriaceae</taxon>
        <taxon>Granulicella</taxon>
    </lineage>
</organism>
<sequence length="396" mass="43797">MMVTKILRVAWICGTWLLATGMSRAQSPEVQLAFQHGASFLHEGRNADAEREFRSAIRLDPKLPEAYLDLGLVLGREGKMAEAIETIRKALELNSHLESANMFLGIFQYQTGQTDAAISSLHQEIALNPKNEEALSWLGIAELASGRPELAVGPLDAASELSPDDLNLLEYRGRAHSQVAQASYARMAKLQPDAWQVHKVRAELFSADNKDREAIAEYQAALVHESRNPDLYEGLGDAFRHLNELEQAQKAYLQELTLSPQNPIAMYNLGSTDIDLGDYAGGIPLLTAMLKVYRSSPKAEYYLGRGLAENGQNAQAAAMLERSSQGDLNGEVGKRSYYELARLYRKMHKPEDAQRALAAYDHLRERDEKQKADTLSDWRKLSGSGGSPASTQSPTP</sequence>
<dbReference type="SUPFAM" id="SSF81901">
    <property type="entry name" value="HCP-like"/>
    <property type="match status" value="1"/>
</dbReference>
<feature type="compositionally biased region" description="Polar residues" evidence="4">
    <location>
        <begin position="387"/>
        <end position="396"/>
    </location>
</feature>
<dbReference type="SMART" id="SM00028">
    <property type="entry name" value="TPR"/>
    <property type="match status" value="6"/>
</dbReference>
<feature type="compositionally biased region" description="Basic and acidic residues" evidence="4">
    <location>
        <begin position="364"/>
        <end position="380"/>
    </location>
</feature>
<feature type="signal peptide" evidence="5">
    <location>
        <begin position="1"/>
        <end position="25"/>
    </location>
</feature>
<name>E8WZY9_GRATM</name>
<keyword evidence="2 3" id="KW-0802">TPR repeat</keyword>
<feature type="region of interest" description="Disordered" evidence="4">
    <location>
        <begin position="364"/>
        <end position="396"/>
    </location>
</feature>
<accession>E8WZY9</accession>
<dbReference type="Gene3D" id="1.25.40.10">
    <property type="entry name" value="Tetratricopeptide repeat domain"/>
    <property type="match status" value="3"/>
</dbReference>
<feature type="repeat" description="TPR" evidence="3">
    <location>
        <begin position="229"/>
        <end position="262"/>
    </location>
</feature>
<keyword evidence="7" id="KW-1185">Reference proteome</keyword>
<dbReference type="PANTHER" id="PTHR44858:SF1">
    <property type="entry name" value="UDP-N-ACETYLGLUCOSAMINE--PEPTIDE N-ACETYLGLUCOSAMINYLTRANSFERASE SPINDLY-RELATED"/>
    <property type="match status" value="1"/>
</dbReference>
<dbReference type="AlphaFoldDB" id="E8WZY9"/>
<dbReference type="SUPFAM" id="SSF48452">
    <property type="entry name" value="TPR-like"/>
    <property type="match status" value="1"/>
</dbReference>
<evidence type="ECO:0000256" key="3">
    <source>
        <dbReference type="PROSITE-ProRule" id="PRU00339"/>
    </source>
</evidence>
<dbReference type="PANTHER" id="PTHR44858">
    <property type="entry name" value="TETRATRICOPEPTIDE REPEAT PROTEIN 6"/>
    <property type="match status" value="1"/>
</dbReference>
<feature type="repeat" description="TPR" evidence="3">
    <location>
        <begin position="30"/>
        <end position="63"/>
    </location>
</feature>
<feature type="repeat" description="TPR" evidence="3">
    <location>
        <begin position="64"/>
        <end position="97"/>
    </location>
</feature>
<dbReference type="PROSITE" id="PS50005">
    <property type="entry name" value="TPR"/>
    <property type="match status" value="4"/>
</dbReference>
<keyword evidence="1" id="KW-0677">Repeat</keyword>